<evidence type="ECO:0000256" key="3">
    <source>
        <dbReference type="ARBA" id="ARBA00022679"/>
    </source>
</evidence>
<dbReference type="InterPro" id="IPR017438">
    <property type="entry name" value="ATP-NAD_kinase_N"/>
</dbReference>
<evidence type="ECO:0000256" key="2">
    <source>
        <dbReference type="ARBA" id="ARBA00005983"/>
    </source>
</evidence>
<keyword evidence="6" id="KW-0067">ATP-binding</keyword>
<accession>A0A1Q9LPB7</accession>
<name>A0A1Q9LPB7_9PSEU</name>
<protein>
    <submittedName>
        <fullName evidence="10">Sphingosine kinase</fullName>
    </submittedName>
</protein>
<comment type="caution">
    <text evidence="10">The sequence shown here is derived from an EMBL/GenBank/DDBJ whole genome shotgun (WGS) entry which is preliminary data.</text>
</comment>
<keyword evidence="11" id="KW-1185">Reference proteome</keyword>
<dbReference type="AlphaFoldDB" id="A0A1Q9LPB7"/>
<dbReference type="SMART" id="SM00046">
    <property type="entry name" value="DAGKc"/>
    <property type="match status" value="1"/>
</dbReference>
<keyword evidence="7" id="KW-0594">Phospholipid biosynthesis</keyword>
<keyword evidence="7" id="KW-0443">Lipid metabolism</keyword>
<dbReference type="OrthoDB" id="142078at2"/>
<organism evidence="10 11">
    <name type="scientific">Actinokineospora bangkokensis</name>
    <dbReference type="NCBI Taxonomy" id="1193682"/>
    <lineage>
        <taxon>Bacteria</taxon>
        <taxon>Bacillati</taxon>
        <taxon>Actinomycetota</taxon>
        <taxon>Actinomycetes</taxon>
        <taxon>Pseudonocardiales</taxon>
        <taxon>Pseudonocardiaceae</taxon>
        <taxon>Actinokineospora</taxon>
    </lineage>
</organism>
<keyword evidence="5 10" id="KW-0418">Kinase</keyword>
<evidence type="ECO:0000256" key="5">
    <source>
        <dbReference type="ARBA" id="ARBA00022777"/>
    </source>
</evidence>
<comment type="cofactor">
    <cofactor evidence="1">
        <name>Mg(2+)</name>
        <dbReference type="ChEBI" id="CHEBI:18420"/>
    </cofactor>
</comment>
<dbReference type="InterPro" id="IPR045540">
    <property type="entry name" value="YegS/DAGK_C"/>
</dbReference>
<dbReference type="STRING" id="1193682.BJP25_14090"/>
<dbReference type="PANTHER" id="PTHR12358">
    <property type="entry name" value="SPHINGOSINE KINASE"/>
    <property type="match status" value="1"/>
</dbReference>
<dbReference type="GO" id="GO:0005524">
    <property type="term" value="F:ATP binding"/>
    <property type="evidence" value="ECO:0007669"/>
    <property type="project" value="UniProtKB-KW"/>
</dbReference>
<evidence type="ECO:0000256" key="7">
    <source>
        <dbReference type="ARBA" id="ARBA00023209"/>
    </source>
</evidence>
<dbReference type="GO" id="GO:0005886">
    <property type="term" value="C:plasma membrane"/>
    <property type="evidence" value="ECO:0007669"/>
    <property type="project" value="TreeGrafter"/>
</dbReference>
<keyword evidence="7" id="KW-0444">Lipid biosynthesis</keyword>
<dbReference type="InterPro" id="IPR050187">
    <property type="entry name" value="Lipid_Phosphate_FormReg"/>
</dbReference>
<evidence type="ECO:0000313" key="10">
    <source>
        <dbReference type="EMBL" id="OLR93865.1"/>
    </source>
</evidence>
<evidence type="ECO:0000256" key="4">
    <source>
        <dbReference type="ARBA" id="ARBA00022741"/>
    </source>
</evidence>
<evidence type="ECO:0000313" key="11">
    <source>
        <dbReference type="Proteomes" id="UP000186040"/>
    </source>
</evidence>
<dbReference type="Gene3D" id="3.40.50.10330">
    <property type="entry name" value="Probable inorganic polyphosphate/atp-NAD kinase, domain 1"/>
    <property type="match status" value="1"/>
</dbReference>
<gene>
    <name evidence="10" type="ORF">BJP25_14090</name>
</gene>
<proteinExistence type="inferred from homology"/>
<comment type="similarity">
    <text evidence="2">Belongs to the diacylglycerol/lipid kinase family.</text>
</comment>
<dbReference type="Pfam" id="PF19279">
    <property type="entry name" value="YegS_C"/>
    <property type="match status" value="1"/>
</dbReference>
<dbReference type="EMBL" id="MKQR01000009">
    <property type="protein sequence ID" value="OLR93865.1"/>
    <property type="molecule type" value="Genomic_DNA"/>
</dbReference>
<dbReference type="InterPro" id="IPR016064">
    <property type="entry name" value="NAD/diacylglycerol_kinase_sf"/>
</dbReference>
<keyword evidence="4" id="KW-0547">Nucleotide-binding</keyword>
<dbReference type="Pfam" id="PF00781">
    <property type="entry name" value="DAGK_cat"/>
    <property type="match status" value="1"/>
</dbReference>
<dbReference type="SUPFAM" id="SSF111331">
    <property type="entry name" value="NAD kinase/diacylglycerol kinase-like"/>
    <property type="match status" value="1"/>
</dbReference>
<dbReference type="GO" id="GO:0004143">
    <property type="term" value="F:ATP-dependent diacylglycerol kinase activity"/>
    <property type="evidence" value="ECO:0007669"/>
    <property type="project" value="TreeGrafter"/>
</dbReference>
<dbReference type="PANTHER" id="PTHR12358:SF106">
    <property type="entry name" value="LIPID KINASE YEGS"/>
    <property type="match status" value="1"/>
</dbReference>
<dbReference type="InterPro" id="IPR001206">
    <property type="entry name" value="Diacylglycerol_kinase_cat_dom"/>
</dbReference>
<dbReference type="Proteomes" id="UP000186040">
    <property type="component" value="Unassembled WGS sequence"/>
</dbReference>
<evidence type="ECO:0000256" key="8">
    <source>
        <dbReference type="ARBA" id="ARBA00023264"/>
    </source>
</evidence>
<keyword evidence="8" id="KW-1208">Phospholipid metabolism</keyword>
<evidence type="ECO:0000259" key="9">
    <source>
        <dbReference type="PROSITE" id="PS50146"/>
    </source>
</evidence>
<feature type="domain" description="DAGKc" evidence="9">
    <location>
        <begin position="10"/>
        <end position="144"/>
    </location>
</feature>
<dbReference type="PROSITE" id="PS50146">
    <property type="entry name" value="DAGK"/>
    <property type="match status" value="1"/>
</dbReference>
<dbReference type="GO" id="GO:0008654">
    <property type="term" value="P:phospholipid biosynthetic process"/>
    <property type="evidence" value="ECO:0007669"/>
    <property type="project" value="UniProtKB-KW"/>
</dbReference>
<evidence type="ECO:0000256" key="6">
    <source>
        <dbReference type="ARBA" id="ARBA00022840"/>
    </source>
</evidence>
<sequence length="305" mass="31573">MCAGDREVAVAGLRVAVVVHAASGHGAAARVAPRVVERLSGVVSRVTVVEADTVERSRAGLLRARDAGLDVVVVVGGDGSVHQAVQFCAEHGVALAVVPSGTGNDLGRALGVPARAAEAVEAVVAALGAGARRRVDLGRVAGGAWFASVLCAGFDSAVNERVNRMRWPHGRRRYDLAIVAELAALSQRTLVVDTDGGRLELAATMVAVGNTGFYGGGIPVCPRADPADGVFDLTVVGQMSRWDLVRMLPTLRTGEHVGHPAVRTLRARRVSLGGDNEWVAYADGERLGPLPVVVECVPGALEVVG</sequence>
<dbReference type="Gene3D" id="2.60.200.40">
    <property type="match status" value="1"/>
</dbReference>
<keyword evidence="3" id="KW-0808">Transferase</keyword>
<reference evidence="10 11" key="1">
    <citation type="submission" date="2016-10" db="EMBL/GenBank/DDBJ databases">
        <title>The Draft Genome Sequence of Actinokineospora bangkokensis 44EHWT reveals the biosynthetic pathway of antifungal compounds Thailandins with unusual extender unit butylmalonyl-CoA.</title>
        <authorList>
            <person name="Greule A."/>
            <person name="Intra B."/>
            <person name="Flemming S."/>
            <person name="Rommel M.G."/>
            <person name="Panbangred W."/>
            <person name="Bechthold A."/>
        </authorList>
    </citation>
    <scope>NUCLEOTIDE SEQUENCE [LARGE SCALE GENOMIC DNA]</scope>
    <source>
        <strain evidence="10 11">44EHW</strain>
    </source>
</reference>
<evidence type="ECO:0000256" key="1">
    <source>
        <dbReference type="ARBA" id="ARBA00001946"/>
    </source>
</evidence>